<dbReference type="AlphaFoldDB" id="A0A2H3CGU1"/>
<evidence type="ECO:0000313" key="2">
    <source>
        <dbReference type="EMBL" id="PBK75363.1"/>
    </source>
</evidence>
<name>A0A2H3CGU1_9AGAR</name>
<dbReference type="EMBL" id="KZ293417">
    <property type="protein sequence ID" value="PBK75363.1"/>
    <property type="molecule type" value="Genomic_DNA"/>
</dbReference>
<keyword evidence="1" id="KW-0472">Membrane</keyword>
<sequence>MPHVFLIETDFILIAINALVVCVLHLCSSSGNVCVAGPLQASPMAYFCHIGDLPAPKLPQKVSITITSQSNFFTSFYIHLLSLLGPGAGAGGCSPASE</sequence>
<accession>A0A2H3CGU1</accession>
<protein>
    <submittedName>
        <fullName evidence="2">Uncharacterized protein</fullName>
    </submittedName>
</protein>
<organism evidence="2 3">
    <name type="scientific">Armillaria solidipes</name>
    <dbReference type="NCBI Taxonomy" id="1076256"/>
    <lineage>
        <taxon>Eukaryota</taxon>
        <taxon>Fungi</taxon>
        <taxon>Dikarya</taxon>
        <taxon>Basidiomycota</taxon>
        <taxon>Agaricomycotina</taxon>
        <taxon>Agaricomycetes</taxon>
        <taxon>Agaricomycetidae</taxon>
        <taxon>Agaricales</taxon>
        <taxon>Marasmiineae</taxon>
        <taxon>Physalacriaceae</taxon>
        <taxon>Armillaria</taxon>
    </lineage>
</organism>
<gene>
    <name evidence="2" type="ORF">ARMSODRAFT_387230</name>
</gene>
<reference evidence="3" key="1">
    <citation type="journal article" date="2017" name="Nat. Ecol. Evol.">
        <title>Genome expansion and lineage-specific genetic innovations in the forest pathogenic fungi Armillaria.</title>
        <authorList>
            <person name="Sipos G."/>
            <person name="Prasanna A.N."/>
            <person name="Walter M.C."/>
            <person name="O'Connor E."/>
            <person name="Balint B."/>
            <person name="Krizsan K."/>
            <person name="Kiss B."/>
            <person name="Hess J."/>
            <person name="Varga T."/>
            <person name="Slot J."/>
            <person name="Riley R."/>
            <person name="Boka B."/>
            <person name="Rigling D."/>
            <person name="Barry K."/>
            <person name="Lee J."/>
            <person name="Mihaltcheva S."/>
            <person name="LaButti K."/>
            <person name="Lipzen A."/>
            <person name="Waldron R."/>
            <person name="Moloney N.M."/>
            <person name="Sperisen C."/>
            <person name="Kredics L."/>
            <person name="Vagvoelgyi C."/>
            <person name="Patrignani A."/>
            <person name="Fitzpatrick D."/>
            <person name="Nagy I."/>
            <person name="Doyle S."/>
            <person name="Anderson J.B."/>
            <person name="Grigoriev I.V."/>
            <person name="Gueldener U."/>
            <person name="Muensterkoetter M."/>
            <person name="Nagy L.G."/>
        </authorList>
    </citation>
    <scope>NUCLEOTIDE SEQUENCE [LARGE SCALE GENOMIC DNA]</scope>
    <source>
        <strain evidence="3">28-4</strain>
    </source>
</reference>
<evidence type="ECO:0000256" key="1">
    <source>
        <dbReference type="SAM" id="Phobius"/>
    </source>
</evidence>
<evidence type="ECO:0000313" key="3">
    <source>
        <dbReference type="Proteomes" id="UP000218334"/>
    </source>
</evidence>
<keyword evidence="3" id="KW-1185">Reference proteome</keyword>
<keyword evidence="1" id="KW-1133">Transmembrane helix</keyword>
<keyword evidence="1" id="KW-0812">Transmembrane</keyword>
<dbReference type="Proteomes" id="UP000218334">
    <property type="component" value="Unassembled WGS sequence"/>
</dbReference>
<feature type="transmembrane region" description="Helical" evidence="1">
    <location>
        <begin position="12"/>
        <end position="35"/>
    </location>
</feature>
<proteinExistence type="predicted"/>